<evidence type="ECO:0000256" key="5">
    <source>
        <dbReference type="ARBA" id="ARBA00023136"/>
    </source>
</evidence>
<evidence type="ECO:0000313" key="9">
    <source>
        <dbReference type="Proteomes" id="UP000054558"/>
    </source>
</evidence>
<sequence length="622" mass="67309">MGGTARCDGGAEGESGSCSPRDAALGSGGPPGEEALGKGGLHAAAVSGAANGGPQIRTAGSLPRRPPALERAGSIHPKEEIRAETTYLELLLLAIPSMLLSGAAPLAVTVQTAMLGQKATELLAAWAVVSATTNSAVVVFNFLIVGVTAKVSLAVGAKAWRQVGARIRLALASALCAGILAAFLLAALKRPIFTIMDTNPAVQKPAEQYYFLRVLGLPSQLLAMAVVGILQGYKRVYLVATINIGRLVFEVAASYVSLFYFDWGMWGVGVSNITAVTMAFVAGLILVMTLPPQDGKGQIPLLPPEWGGCWQNCCSPGKNRPSSRFDFDDSPDPSTRLLAPEGQHFDEEKGPPSEEPRVEEHGGTWDFIWDGLSTIMRSALIQITFFLSLVCASRLGMYAVAAHQVIMQLWLITVYVVDGFANAGTIVGSDLAGRMEASRGPQALFILFELRKLTRRLLIMGNGVGFLVAIVYFFGQERIISAFTYDEGTKAQLRTVWLLLTVVQPLNATVFIYDGLIYASQSFNYMANCMFVGFIVIFLPFCGASAFYFKNLLWVWIAKAAFNLFVRFFAASHRIHFHWLRPKWAEGKDYPDEWSKHGGVYMLPAGWIDSQSRERTNAASAS</sequence>
<proteinExistence type="inferred from homology"/>
<comment type="similarity">
    <text evidence="2 6">Belongs to the multi antimicrobial extrusion (MATE) (TC 2.A.66.1) family.</text>
</comment>
<dbReference type="InterPro" id="IPR044644">
    <property type="entry name" value="DinF-like"/>
</dbReference>
<protein>
    <recommendedName>
        <fullName evidence="6">Protein DETOXIFICATION</fullName>
    </recommendedName>
    <alternativeName>
        <fullName evidence="6">Multidrug and toxic compound extrusion protein</fullName>
    </alternativeName>
</protein>
<feature type="region of interest" description="Disordered" evidence="7">
    <location>
        <begin position="1"/>
        <end position="38"/>
    </location>
</feature>
<keyword evidence="5 6" id="KW-0472">Membrane</keyword>
<evidence type="ECO:0000256" key="2">
    <source>
        <dbReference type="ARBA" id="ARBA00010199"/>
    </source>
</evidence>
<dbReference type="GO" id="GO:0042910">
    <property type="term" value="F:xenobiotic transmembrane transporter activity"/>
    <property type="evidence" value="ECO:0007669"/>
    <property type="project" value="InterPro"/>
</dbReference>
<dbReference type="Pfam" id="PF01554">
    <property type="entry name" value="MatE"/>
    <property type="match status" value="2"/>
</dbReference>
<feature type="transmembrane region" description="Helical" evidence="6">
    <location>
        <begin position="379"/>
        <end position="401"/>
    </location>
</feature>
<dbReference type="EMBL" id="DF236971">
    <property type="protein sequence ID" value="GAQ78988.1"/>
    <property type="molecule type" value="Genomic_DNA"/>
</dbReference>
<feature type="transmembrane region" description="Helical" evidence="6">
    <location>
        <begin position="237"/>
        <end position="260"/>
    </location>
</feature>
<comment type="subcellular location">
    <subcellularLocation>
        <location evidence="1">Membrane</location>
        <topology evidence="1">Multi-pass membrane protein</topology>
    </subcellularLocation>
</comment>
<feature type="transmembrane region" description="Helical" evidence="6">
    <location>
        <begin position="553"/>
        <end position="571"/>
    </location>
</feature>
<evidence type="ECO:0000313" key="8">
    <source>
        <dbReference type="EMBL" id="GAQ78988.1"/>
    </source>
</evidence>
<dbReference type="Proteomes" id="UP000054558">
    <property type="component" value="Unassembled WGS sequence"/>
</dbReference>
<feature type="transmembrane region" description="Helical" evidence="6">
    <location>
        <begin position="208"/>
        <end position="230"/>
    </location>
</feature>
<feature type="region of interest" description="Disordered" evidence="7">
    <location>
        <begin position="336"/>
        <end position="360"/>
    </location>
</feature>
<name>A0A1Y1HT27_KLENI</name>
<evidence type="ECO:0000256" key="4">
    <source>
        <dbReference type="ARBA" id="ARBA00022989"/>
    </source>
</evidence>
<evidence type="ECO:0000256" key="7">
    <source>
        <dbReference type="SAM" id="MobiDB-lite"/>
    </source>
</evidence>
<feature type="region of interest" description="Disordered" evidence="7">
    <location>
        <begin position="51"/>
        <end position="75"/>
    </location>
</feature>
<keyword evidence="4 6" id="KW-1133">Transmembrane helix</keyword>
<dbReference type="AlphaFoldDB" id="A0A1Y1HT27"/>
<feature type="transmembrane region" description="Helical" evidence="6">
    <location>
        <begin position="457"/>
        <end position="475"/>
    </location>
</feature>
<feature type="transmembrane region" description="Helical" evidence="6">
    <location>
        <begin position="407"/>
        <end position="429"/>
    </location>
</feature>
<evidence type="ECO:0000256" key="6">
    <source>
        <dbReference type="RuleBase" id="RU004914"/>
    </source>
</evidence>
<dbReference type="OrthoDB" id="2126698at2759"/>
<dbReference type="InterPro" id="IPR002528">
    <property type="entry name" value="MATE_fam"/>
</dbReference>
<dbReference type="GO" id="GO:0022857">
    <property type="term" value="F:transmembrane transporter activity"/>
    <property type="evidence" value="ECO:0000318"/>
    <property type="project" value="GO_Central"/>
</dbReference>
<dbReference type="GO" id="GO:0016020">
    <property type="term" value="C:membrane"/>
    <property type="evidence" value="ECO:0007669"/>
    <property type="project" value="UniProtKB-SubCell"/>
</dbReference>
<dbReference type="GO" id="GO:0015297">
    <property type="term" value="F:antiporter activity"/>
    <property type="evidence" value="ECO:0007669"/>
    <property type="project" value="InterPro"/>
</dbReference>
<feature type="transmembrane region" description="Helical" evidence="6">
    <location>
        <begin position="169"/>
        <end position="188"/>
    </location>
</feature>
<keyword evidence="3 6" id="KW-0812">Transmembrane</keyword>
<evidence type="ECO:0000256" key="1">
    <source>
        <dbReference type="ARBA" id="ARBA00004141"/>
    </source>
</evidence>
<gene>
    <name evidence="8" type="ORF">KFL_000220190</name>
</gene>
<reference evidence="8 9" key="1">
    <citation type="journal article" date="2014" name="Nat. Commun.">
        <title>Klebsormidium flaccidum genome reveals primary factors for plant terrestrial adaptation.</title>
        <authorList>
            <person name="Hori K."/>
            <person name="Maruyama F."/>
            <person name="Fujisawa T."/>
            <person name="Togashi T."/>
            <person name="Yamamoto N."/>
            <person name="Seo M."/>
            <person name="Sato S."/>
            <person name="Yamada T."/>
            <person name="Mori H."/>
            <person name="Tajima N."/>
            <person name="Moriyama T."/>
            <person name="Ikeuchi M."/>
            <person name="Watanabe M."/>
            <person name="Wada H."/>
            <person name="Kobayashi K."/>
            <person name="Saito M."/>
            <person name="Masuda T."/>
            <person name="Sasaki-Sekimoto Y."/>
            <person name="Mashiguchi K."/>
            <person name="Awai K."/>
            <person name="Shimojima M."/>
            <person name="Masuda S."/>
            <person name="Iwai M."/>
            <person name="Nobusawa T."/>
            <person name="Narise T."/>
            <person name="Kondo S."/>
            <person name="Saito H."/>
            <person name="Sato R."/>
            <person name="Murakawa M."/>
            <person name="Ihara Y."/>
            <person name="Oshima-Yamada Y."/>
            <person name="Ohtaka K."/>
            <person name="Satoh M."/>
            <person name="Sonobe K."/>
            <person name="Ishii M."/>
            <person name="Ohtani R."/>
            <person name="Kanamori-Sato M."/>
            <person name="Honoki R."/>
            <person name="Miyazaki D."/>
            <person name="Mochizuki H."/>
            <person name="Umetsu J."/>
            <person name="Higashi K."/>
            <person name="Shibata D."/>
            <person name="Kamiya Y."/>
            <person name="Sato N."/>
            <person name="Nakamura Y."/>
            <person name="Tabata S."/>
            <person name="Ida S."/>
            <person name="Kurokawa K."/>
            <person name="Ohta H."/>
        </authorList>
    </citation>
    <scope>NUCLEOTIDE SEQUENCE [LARGE SCALE GENOMIC DNA]</scope>
    <source>
        <strain evidence="8 9">NIES-2285</strain>
    </source>
</reference>
<dbReference type="PANTHER" id="PTHR42893:SF46">
    <property type="entry name" value="PROTEIN DETOXIFICATION 44, CHLOROPLASTIC"/>
    <property type="match status" value="1"/>
</dbReference>
<keyword evidence="9" id="KW-1185">Reference proteome</keyword>
<feature type="compositionally biased region" description="Basic and acidic residues" evidence="7">
    <location>
        <begin position="343"/>
        <end position="360"/>
    </location>
</feature>
<dbReference type="OMA" id="AFQDFGF"/>
<feature type="transmembrane region" description="Helical" evidence="6">
    <location>
        <begin position="266"/>
        <end position="290"/>
    </location>
</feature>
<dbReference type="PANTHER" id="PTHR42893">
    <property type="entry name" value="PROTEIN DETOXIFICATION 44, CHLOROPLASTIC-RELATED"/>
    <property type="match status" value="1"/>
</dbReference>
<feature type="transmembrane region" description="Helical" evidence="6">
    <location>
        <begin position="123"/>
        <end position="148"/>
    </location>
</feature>
<organism evidence="8 9">
    <name type="scientific">Klebsormidium nitens</name>
    <name type="common">Green alga</name>
    <name type="synonym">Ulothrix nitens</name>
    <dbReference type="NCBI Taxonomy" id="105231"/>
    <lineage>
        <taxon>Eukaryota</taxon>
        <taxon>Viridiplantae</taxon>
        <taxon>Streptophyta</taxon>
        <taxon>Klebsormidiophyceae</taxon>
        <taxon>Klebsormidiales</taxon>
        <taxon>Klebsormidiaceae</taxon>
        <taxon>Klebsormidium</taxon>
    </lineage>
</organism>
<evidence type="ECO:0000256" key="3">
    <source>
        <dbReference type="ARBA" id="ARBA00022692"/>
    </source>
</evidence>
<accession>A0A1Y1HT27</accession>
<feature type="transmembrane region" description="Helical" evidence="6">
    <location>
        <begin position="495"/>
        <end position="513"/>
    </location>
</feature>
<feature type="transmembrane region" description="Helical" evidence="6">
    <location>
        <begin position="90"/>
        <end position="111"/>
    </location>
</feature>
<feature type="transmembrane region" description="Helical" evidence="6">
    <location>
        <begin position="525"/>
        <end position="547"/>
    </location>
</feature>